<dbReference type="Gene3D" id="1.20.120.30">
    <property type="entry name" value="Aspartate receptor, ligand-binding domain"/>
    <property type="match status" value="1"/>
</dbReference>
<dbReference type="STRING" id="225992.B5M06_05775"/>
<name>A0A0W7Z719_9BURK</name>
<dbReference type="AlphaFoldDB" id="A0A0W7Z719"/>
<protein>
    <recommendedName>
        <fullName evidence="1">Chemoreceptor zinc-binding domain-containing protein</fullName>
    </recommendedName>
</protein>
<accession>A0A1V3TFN3</accession>
<feature type="domain" description="Chemoreceptor zinc-binding" evidence="1">
    <location>
        <begin position="40"/>
        <end position="108"/>
    </location>
</feature>
<evidence type="ECO:0000313" key="4">
    <source>
        <dbReference type="Proteomes" id="UP000053300"/>
    </source>
</evidence>
<dbReference type="OrthoDB" id="8613985at2"/>
<dbReference type="Proteomes" id="UP000242792">
    <property type="component" value="Chromosome"/>
</dbReference>
<accession>A0A1V0BDF6</accession>
<organism evidence="3 4">
    <name type="scientific">Comamonas kerstersii</name>
    <dbReference type="NCBI Taxonomy" id="225992"/>
    <lineage>
        <taxon>Bacteria</taxon>
        <taxon>Pseudomonadati</taxon>
        <taxon>Pseudomonadota</taxon>
        <taxon>Betaproteobacteria</taxon>
        <taxon>Burkholderiales</taxon>
        <taxon>Comamonadaceae</taxon>
        <taxon>Comamonas</taxon>
    </lineage>
</organism>
<evidence type="ECO:0000313" key="2">
    <source>
        <dbReference type="EMBL" id="AQZ97844.1"/>
    </source>
</evidence>
<evidence type="ECO:0000313" key="3">
    <source>
        <dbReference type="EMBL" id="KUF43155.1"/>
    </source>
</evidence>
<dbReference type="InterPro" id="IPR025991">
    <property type="entry name" value="Chemoreceptor_zinc-bind_dom"/>
</dbReference>
<dbReference type="Pfam" id="PF13682">
    <property type="entry name" value="CZB"/>
    <property type="match status" value="1"/>
</dbReference>
<dbReference type="Proteomes" id="UP000053300">
    <property type="component" value="Unassembled WGS sequence"/>
</dbReference>
<evidence type="ECO:0000313" key="5">
    <source>
        <dbReference type="Proteomes" id="UP000242792"/>
    </source>
</evidence>
<keyword evidence="4" id="KW-1185">Reference proteome</keyword>
<dbReference type="KEGG" id="cke:B5M06_05775"/>
<dbReference type="EMBL" id="CP020121">
    <property type="protein sequence ID" value="AQZ97844.1"/>
    <property type="molecule type" value="Genomic_DNA"/>
</dbReference>
<evidence type="ECO:0000259" key="1">
    <source>
        <dbReference type="Pfam" id="PF13682"/>
    </source>
</evidence>
<reference evidence="2 5" key="2">
    <citation type="submission" date="2017-03" db="EMBL/GenBank/DDBJ databases">
        <title>Rapid Whole Genome Sequencing of Comamonas kerstersii Causing Continuous ambulatory Peritoneal Dialysis-Associated Peritonitis.</title>
        <authorList>
            <person name="Zheng B."/>
        </authorList>
    </citation>
    <scope>NUCLEOTIDE SEQUENCE [LARGE SCALE GENOMIC DNA]</scope>
    <source>
        <strain evidence="2 5">8943</strain>
    </source>
</reference>
<dbReference type="RefSeq" id="WP_054065526.1">
    <property type="nucleotide sequence ID" value="NZ_MPOF01000048.1"/>
</dbReference>
<gene>
    <name evidence="3" type="ORF">AS359_01675</name>
    <name evidence="2" type="ORF">B5M06_05775</name>
</gene>
<accession>A0A0W7Z719</accession>
<dbReference type="EMBL" id="LPXH01000003">
    <property type="protein sequence ID" value="KUF43155.1"/>
    <property type="molecule type" value="Genomic_DNA"/>
</dbReference>
<reference evidence="3 4" key="1">
    <citation type="submission" date="2015-12" db="EMBL/GenBank/DDBJ databases">
        <title>Complete genome sequence of a multi-drug resistant strain Acidovorax sp. 12322-1.</title>
        <authorList>
            <person name="Ming D."/>
            <person name="Wang M."/>
            <person name="Hu S."/>
            <person name="Zhou Y."/>
            <person name="Jiang T."/>
        </authorList>
    </citation>
    <scope>NUCLEOTIDE SEQUENCE [LARGE SCALE GENOMIC DNA]</scope>
    <source>
        <strain evidence="3 4">12322-1</strain>
    </source>
</reference>
<sequence length="151" mass="16717">MAFGLLARFFGVGASPKKEMVSHIAKIVNTVDIDMAIASHENWKYRLQAFLDGRSTEKFVAEEICFDDRCDLGKWIHGAGKAKLGNFPGFTALQGHHKMFHYAASNVVALAQAGKTEEANKMLDVQFTQQSAEVVRDLRMLKALAEEAADE</sequence>
<proteinExistence type="predicted"/>